<evidence type="ECO:0000313" key="3">
    <source>
        <dbReference type="Proteomes" id="UP000824049"/>
    </source>
</evidence>
<dbReference type="AlphaFoldDB" id="A0A9D2EN16"/>
<name>A0A9D2EN16_9FIRM</name>
<feature type="region of interest" description="Disordered" evidence="1">
    <location>
        <begin position="43"/>
        <end position="63"/>
    </location>
</feature>
<comment type="caution">
    <text evidence="2">The sequence shown here is derived from an EMBL/GenBank/DDBJ whole genome shotgun (WGS) entry which is preliminary data.</text>
</comment>
<organism evidence="2 3">
    <name type="scientific">Candidatus Anaerobutyricum stercoris</name>
    <dbReference type="NCBI Taxonomy" id="2838457"/>
    <lineage>
        <taxon>Bacteria</taxon>
        <taxon>Bacillati</taxon>
        <taxon>Bacillota</taxon>
        <taxon>Clostridia</taxon>
        <taxon>Lachnospirales</taxon>
        <taxon>Lachnospiraceae</taxon>
        <taxon>Anaerobutyricum</taxon>
    </lineage>
</organism>
<dbReference type="Proteomes" id="UP000824049">
    <property type="component" value="Unassembled WGS sequence"/>
</dbReference>
<protein>
    <submittedName>
        <fullName evidence="2">Uncharacterized protein</fullName>
    </submittedName>
</protein>
<reference evidence="2" key="2">
    <citation type="submission" date="2021-04" db="EMBL/GenBank/DDBJ databases">
        <authorList>
            <person name="Gilroy R."/>
        </authorList>
    </citation>
    <scope>NUCLEOTIDE SEQUENCE</scope>
    <source>
        <strain evidence="2">CHK179-28034</strain>
    </source>
</reference>
<proteinExistence type="predicted"/>
<reference evidence="2" key="1">
    <citation type="journal article" date="2021" name="PeerJ">
        <title>Extensive microbial diversity within the chicken gut microbiome revealed by metagenomics and culture.</title>
        <authorList>
            <person name="Gilroy R."/>
            <person name="Ravi A."/>
            <person name="Getino M."/>
            <person name="Pursley I."/>
            <person name="Horton D.L."/>
            <person name="Alikhan N.F."/>
            <person name="Baker D."/>
            <person name="Gharbi K."/>
            <person name="Hall N."/>
            <person name="Watson M."/>
            <person name="Adriaenssens E.M."/>
            <person name="Foster-Nyarko E."/>
            <person name="Jarju S."/>
            <person name="Secka A."/>
            <person name="Antonio M."/>
            <person name="Oren A."/>
            <person name="Chaudhuri R.R."/>
            <person name="La Ragione R."/>
            <person name="Hildebrand F."/>
            <person name="Pallen M.J."/>
        </authorList>
    </citation>
    <scope>NUCLEOTIDE SEQUENCE</scope>
    <source>
        <strain evidence="2">CHK179-28034</strain>
    </source>
</reference>
<evidence type="ECO:0000256" key="1">
    <source>
        <dbReference type="SAM" id="MobiDB-lite"/>
    </source>
</evidence>
<sequence length="63" mass="7342">MSREMLKNLIELVPENDIEVLYRVIVKFVPEVEPEPGELEALLEGREDRKKNGTIPHDAINWE</sequence>
<evidence type="ECO:0000313" key="2">
    <source>
        <dbReference type="EMBL" id="HIZ40654.1"/>
    </source>
</evidence>
<gene>
    <name evidence="2" type="ORF">H9968_12190</name>
</gene>
<accession>A0A9D2EN16</accession>
<dbReference type="EMBL" id="DXBR01000111">
    <property type="protein sequence ID" value="HIZ40654.1"/>
    <property type="molecule type" value="Genomic_DNA"/>
</dbReference>